<comment type="caution">
    <text evidence="6">The sequence shown here is derived from an EMBL/GenBank/DDBJ whole genome shotgun (WGS) entry which is preliminary data.</text>
</comment>
<reference evidence="6 7" key="1">
    <citation type="journal article" date="2014" name="Int. J. Syst. Evol. Microbiol.">
        <title>Complete genome sequence of Corynebacterium casei LMG S-19264T (=DSM 44701T), isolated from a smear-ripened cheese.</title>
        <authorList>
            <consortium name="US DOE Joint Genome Institute (JGI-PGF)"/>
            <person name="Walter F."/>
            <person name="Albersmeier A."/>
            <person name="Kalinowski J."/>
            <person name="Ruckert C."/>
        </authorList>
    </citation>
    <scope>NUCLEOTIDE SEQUENCE [LARGE SCALE GENOMIC DNA]</scope>
    <source>
        <strain evidence="6 7">CGMCC 1.12976</strain>
    </source>
</reference>
<sequence length="260" mass="28010">MSSIEVAADATGMSAVSKAMRVLTALAHTGELTAAELAAALDEPITTVYRMLSNLEAIGWIERENKRGGVVRLGIDLVAVGESVEESLDSRQTAFAALSRINEQTHETSYLCVRDGNRAACIERIDGRYTRTAELPIGGSLPLHQGAGPRAILAFEPEVFQERYLSALASAQLNPMNEADLGRLTAELRQARRTGIAISDGDVTPGIYSVAAPIFNHRAEVVGSITLSSLRAGSDARFEEYDQLIRSEARTISTQLGHQE</sequence>
<keyword evidence="1" id="KW-0805">Transcription regulation</keyword>
<name>A0A917BCP3_9MICO</name>
<dbReference type="Gene3D" id="1.10.10.10">
    <property type="entry name" value="Winged helix-like DNA-binding domain superfamily/Winged helix DNA-binding domain"/>
    <property type="match status" value="1"/>
</dbReference>
<dbReference type="InterPro" id="IPR014757">
    <property type="entry name" value="Tscrpt_reg_IclR_C"/>
</dbReference>
<dbReference type="SMART" id="SM00346">
    <property type="entry name" value="HTH_ICLR"/>
    <property type="match status" value="1"/>
</dbReference>
<dbReference type="InterPro" id="IPR029016">
    <property type="entry name" value="GAF-like_dom_sf"/>
</dbReference>
<dbReference type="AlphaFoldDB" id="A0A917BCP3"/>
<proteinExistence type="predicted"/>
<gene>
    <name evidence="6" type="ORF">GCM10011399_31500</name>
</gene>
<evidence type="ECO:0000256" key="1">
    <source>
        <dbReference type="ARBA" id="ARBA00023015"/>
    </source>
</evidence>
<feature type="domain" description="IclR-ED" evidence="5">
    <location>
        <begin position="76"/>
        <end position="258"/>
    </location>
</feature>
<evidence type="ECO:0000259" key="5">
    <source>
        <dbReference type="PROSITE" id="PS51078"/>
    </source>
</evidence>
<keyword evidence="3" id="KW-0804">Transcription</keyword>
<dbReference type="GO" id="GO:0003700">
    <property type="term" value="F:DNA-binding transcription factor activity"/>
    <property type="evidence" value="ECO:0007669"/>
    <property type="project" value="TreeGrafter"/>
</dbReference>
<evidence type="ECO:0000313" key="6">
    <source>
        <dbReference type="EMBL" id="GGF36277.1"/>
    </source>
</evidence>
<dbReference type="GO" id="GO:0003677">
    <property type="term" value="F:DNA binding"/>
    <property type="evidence" value="ECO:0007669"/>
    <property type="project" value="UniProtKB-KW"/>
</dbReference>
<dbReference type="EMBL" id="BMGP01000006">
    <property type="protein sequence ID" value="GGF36277.1"/>
    <property type="molecule type" value="Genomic_DNA"/>
</dbReference>
<dbReference type="InterPro" id="IPR036388">
    <property type="entry name" value="WH-like_DNA-bd_sf"/>
</dbReference>
<dbReference type="InterPro" id="IPR005471">
    <property type="entry name" value="Tscrpt_reg_IclR_N"/>
</dbReference>
<dbReference type="SUPFAM" id="SSF46785">
    <property type="entry name" value="Winged helix' DNA-binding domain"/>
    <property type="match status" value="1"/>
</dbReference>
<evidence type="ECO:0008006" key="8">
    <source>
        <dbReference type="Google" id="ProtNLM"/>
    </source>
</evidence>
<evidence type="ECO:0000313" key="7">
    <source>
        <dbReference type="Proteomes" id="UP000598775"/>
    </source>
</evidence>
<organism evidence="6 7">
    <name type="scientific">Subtercola lobariae</name>
    <dbReference type="NCBI Taxonomy" id="1588641"/>
    <lineage>
        <taxon>Bacteria</taxon>
        <taxon>Bacillati</taxon>
        <taxon>Actinomycetota</taxon>
        <taxon>Actinomycetes</taxon>
        <taxon>Micrococcales</taxon>
        <taxon>Microbacteriaceae</taxon>
        <taxon>Subtercola</taxon>
    </lineage>
</organism>
<evidence type="ECO:0000259" key="4">
    <source>
        <dbReference type="PROSITE" id="PS51077"/>
    </source>
</evidence>
<dbReference type="PROSITE" id="PS51078">
    <property type="entry name" value="ICLR_ED"/>
    <property type="match status" value="1"/>
</dbReference>
<dbReference type="Pfam" id="PF01614">
    <property type="entry name" value="IclR_C"/>
    <property type="match status" value="1"/>
</dbReference>
<evidence type="ECO:0000256" key="2">
    <source>
        <dbReference type="ARBA" id="ARBA00023125"/>
    </source>
</evidence>
<evidence type="ECO:0000256" key="3">
    <source>
        <dbReference type="ARBA" id="ARBA00023163"/>
    </source>
</evidence>
<dbReference type="PANTHER" id="PTHR30136">
    <property type="entry name" value="HELIX-TURN-HELIX TRANSCRIPTIONAL REGULATOR, ICLR FAMILY"/>
    <property type="match status" value="1"/>
</dbReference>
<keyword evidence="7" id="KW-1185">Reference proteome</keyword>
<dbReference type="PANTHER" id="PTHR30136:SF24">
    <property type="entry name" value="HTH-TYPE TRANSCRIPTIONAL REPRESSOR ALLR"/>
    <property type="match status" value="1"/>
</dbReference>
<protein>
    <recommendedName>
        <fullName evidence="8">IclR family transcriptional regulator</fullName>
    </recommendedName>
</protein>
<feature type="domain" description="HTH iclR-type" evidence="4">
    <location>
        <begin position="13"/>
        <end position="75"/>
    </location>
</feature>
<dbReference type="Gene3D" id="3.30.450.40">
    <property type="match status" value="1"/>
</dbReference>
<dbReference type="SUPFAM" id="SSF55781">
    <property type="entry name" value="GAF domain-like"/>
    <property type="match status" value="1"/>
</dbReference>
<dbReference type="Pfam" id="PF09339">
    <property type="entry name" value="HTH_IclR"/>
    <property type="match status" value="1"/>
</dbReference>
<dbReference type="Proteomes" id="UP000598775">
    <property type="component" value="Unassembled WGS sequence"/>
</dbReference>
<accession>A0A917BCP3</accession>
<dbReference type="PROSITE" id="PS51077">
    <property type="entry name" value="HTH_ICLR"/>
    <property type="match status" value="1"/>
</dbReference>
<dbReference type="InterPro" id="IPR050707">
    <property type="entry name" value="HTH_MetabolicPath_Reg"/>
</dbReference>
<dbReference type="InterPro" id="IPR036390">
    <property type="entry name" value="WH_DNA-bd_sf"/>
</dbReference>
<dbReference type="GO" id="GO:0045892">
    <property type="term" value="P:negative regulation of DNA-templated transcription"/>
    <property type="evidence" value="ECO:0007669"/>
    <property type="project" value="TreeGrafter"/>
</dbReference>
<keyword evidence="2" id="KW-0238">DNA-binding</keyword>
<dbReference type="RefSeq" id="WP_188679963.1">
    <property type="nucleotide sequence ID" value="NZ_BMGP01000006.1"/>
</dbReference>